<dbReference type="EMBL" id="JBHTKA010000007">
    <property type="protein sequence ID" value="MFD1000720.1"/>
    <property type="molecule type" value="Genomic_DNA"/>
</dbReference>
<evidence type="ECO:0000313" key="2">
    <source>
        <dbReference type="Proteomes" id="UP001597112"/>
    </source>
</evidence>
<sequence>MFAQERQTENLVLVTLDGFRWIELFEGADSALIYSKDFVHDRNVVSQFWDASPVVRREKLLPFFWKVIGVEGQLYGNRNFGNRVNCANPYWFSYPGYSEMLVGFVDKRIKSNNKIANPNYTVLNYIYDQPAFTNRVAVFSTWDVIPAVVREQSSGIYTNGGEESASGAMLSEQEKLLNDLQRVVKNPYGARYDAFTFQYGVEYLKRARPRVLFISLDETDEHGHGGRYDEYLKAAHRTDDMIGKLWNWIQSDEQYKNKTTLLITTDHGRGYAGKKGWKGHGRLIAGSSQMWFAVIGPDTPALGEMKNEGQYFQKQIAKTAGAFLGLHYENVEPVGEVVESMFIPELLSDNHATIRSKK</sequence>
<dbReference type="Proteomes" id="UP001597112">
    <property type="component" value="Unassembled WGS sequence"/>
</dbReference>
<dbReference type="InterPro" id="IPR002591">
    <property type="entry name" value="Phosphodiest/P_Trfase"/>
</dbReference>
<name>A0ABW3K3C7_9BACT</name>
<protein>
    <submittedName>
        <fullName evidence="1">Alkaline phosphatase family protein</fullName>
    </submittedName>
</protein>
<dbReference type="InterPro" id="IPR017850">
    <property type="entry name" value="Alkaline_phosphatase_core_sf"/>
</dbReference>
<keyword evidence="2" id="KW-1185">Reference proteome</keyword>
<dbReference type="Gene3D" id="3.40.720.10">
    <property type="entry name" value="Alkaline Phosphatase, subunit A"/>
    <property type="match status" value="1"/>
</dbReference>
<accession>A0ABW3K3C7</accession>
<comment type="caution">
    <text evidence="1">The sequence shown here is derived from an EMBL/GenBank/DDBJ whole genome shotgun (WGS) entry which is preliminary data.</text>
</comment>
<evidence type="ECO:0000313" key="1">
    <source>
        <dbReference type="EMBL" id="MFD1000720.1"/>
    </source>
</evidence>
<dbReference type="Pfam" id="PF01663">
    <property type="entry name" value="Phosphodiest"/>
    <property type="match status" value="1"/>
</dbReference>
<gene>
    <name evidence="1" type="ORF">ACFQ21_15445</name>
</gene>
<organism evidence="1 2">
    <name type="scientific">Ohtaekwangia kribbensis</name>
    <dbReference type="NCBI Taxonomy" id="688913"/>
    <lineage>
        <taxon>Bacteria</taxon>
        <taxon>Pseudomonadati</taxon>
        <taxon>Bacteroidota</taxon>
        <taxon>Cytophagia</taxon>
        <taxon>Cytophagales</taxon>
        <taxon>Fulvivirgaceae</taxon>
        <taxon>Ohtaekwangia</taxon>
    </lineage>
</organism>
<dbReference type="RefSeq" id="WP_377580175.1">
    <property type="nucleotide sequence ID" value="NZ_JBHTKA010000007.1"/>
</dbReference>
<proteinExistence type="predicted"/>
<dbReference type="SUPFAM" id="SSF53649">
    <property type="entry name" value="Alkaline phosphatase-like"/>
    <property type="match status" value="1"/>
</dbReference>
<reference evidence="2" key="1">
    <citation type="journal article" date="2019" name="Int. J. Syst. Evol. Microbiol.">
        <title>The Global Catalogue of Microorganisms (GCM) 10K type strain sequencing project: providing services to taxonomists for standard genome sequencing and annotation.</title>
        <authorList>
            <consortium name="The Broad Institute Genomics Platform"/>
            <consortium name="The Broad Institute Genome Sequencing Center for Infectious Disease"/>
            <person name="Wu L."/>
            <person name="Ma J."/>
        </authorList>
    </citation>
    <scope>NUCLEOTIDE SEQUENCE [LARGE SCALE GENOMIC DNA]</scope>
    <source>
        <strain evidence="2">CCUG 58938</strain>
    </source>
</reference>